<evidence type="ECO:0000256" key="2">
    <source>
        <dbReference type="ARBA" id="ARBA00012176"/>
    </source>
</evidence>
<dbReference type="STRING" id="984487.A0A1E4SDC0"/>
<dbReference type="SUPFAM" id="SSF102588">
    <property type="entry name" value="LmbE-like"/>
    <property type="match status" value="1"/>
</dbReference>
<dbReference type="AlphaFoldDB" id="A0A1E4SDC0"/>
<reference evidence="4" key="1">
    <citation type="submission" date="2016-05" db="EMBL/GenBank/DDBJ databases">
        <title>Comparative genomics of biotechnologically important yeasts.</title>
        <authorList>
            <consortium name="DOE Joint Genome Institute"/>
            <person name="Riley R."/>
            <person name="Haridas S."/>
            <person name="Wolfe K.H."/>
            <person name="Lopes M.R."/>
            <person name="Hittinger C.T."/>
            <person name="Goker M."/>
            <person name="Salamov A."/>
            <person name="Wisecaver J."/>
            <person name="Long T.M."/>
            <person name="Aerts A.L."/>
            <person name="Barry K."/>
            <person name="Choi C."/>
            <person name="Clum A."/>
            <person name="Coughlan A.Y."/>
            <person name="Deshpande S."/>
            <person name="Douglass A.P."/>
            <person name="Hanson S.J."/>
            <person name="Klenk H.-P."/>
            <person name="Labutti K."/>
            <person name="Lapidus A."/>
            <person name="Lindquist E."/>
            <person name="Lipzen A."/>
            <person name="Meier-Kolthoff J.P."/>
            <person name="Ohm R.A."/>
            <person name="Otillar R.P."/>
            <person name="Pangilinan J."/>
            <person name="Peng Y."/>
            <person name="Rokas A."/>
            <person name="Rosa C.A."/>
            <person name="Scheuner C."/>
            <person name="Sibirny A.A."/>
            <person name="Slot J.C."/>
            <person name="Stielow J.B."/>
            <person name="Sun H."/>
            <person name="Kurtzman C.P."/>
            <person name="Blackwell M."/>
            <person name="Grigoriev I.V."/>
            <person name="Jeffries T.W."/>
        </authorList>
    </citation>
    <scope>NUCLEOTIDE SEQUENCE [LARGE SCALE GENOMIC DNA]</scope>
    <source>
        <strain evidence="4">NRRL Y-17324</strain>
    </source>
</reference>
<dbReference type="EMBL" id="KV453915">
    <property type="protein sequence ID" value="ODV77468.1"/>
    <property type="molecule type" value="Genomic_DNA"/>
</dbReference>
<dbReference type="UniPathway" id="UPA00196"/>
<proteinExistence type="inferred from homology"/>
<organism evidence="3 4">
    <name type="scientific">Suhomyces tanzawaensis NRRL Y-17324</name>
    <dbReference type="NCBI Taxonomy" id="984487"/>
    <lineage>
        <taxon>Eukaryota</taxon>
        <taxon>Fungi</taxon>
        <taxon>Dikarya</taxon>
        <taxon>Ascomycota</taxon>
        <taxon>Saccharomycotina</taxon>
        <taxon>Pichiomycetes</taxon>
        <taxon>Debaryomycetaceae</taxon>
        <taxon>Suhomyces</taxon>
    </lineage>
</organism>
<dbReference type="GeneID" id="30984588"/>
<dbReference type="Proteomes" id="UP000094285">
    <property type="component" value="Unassembled WGS sequence"/>
</dbReference>
<dbReference type="PANTHER" id="PTHR12993">
    <property type="entry name" value="N-ACETYLGLUCOSAMINYL-PHOSPHATIDYLINOSITOL DE-N-ACETYLASE-RELATED"/>
    <property type="match status" value="1"/>
</dbReference>
<dbReference type="OrthoDB" id="440160at2759"/>
<gene>
    <name evidence="3" type="ORF">CANTADRAFT_55486</name>
</gene>
<dbReference type="EC" id="3.5.1.89" evidence="2"/>
<dbReference type="InterPro" id="IPR003737">
    <property type="entry name" value="GlcNAc_PI_deacetylase-related"/>
</dbReference>
<dbReference type="GO" id="GO:0016020">
    <property type="term" value="C:membrane"/>
    <property type="evidence" value="ECO:0007669"/>
    <property type="project" value="GOC"/>
</dbReference>
<dbReference type="PANTHER" id="PTHR12993:SF11">
    <property type="entry name" value="N-ACETYLGLUCOSAMINYL-PHOSPHATIDYLINOSITOL DE-N-ACETYLASE"/>
    <property type="match status" value="1"/>
</dbReference>
<evidence type="ECO:0000313" key="3">
    <source>
        <dbReference type="EMBL" id="ODV77468.1"/>
    </source>
</evidence>
<dbReference type="RefSeq" id="XP_020062590.1">
    <property type="nucleotide sequence ID" value="XM_020210452.1"/>
</dbReference>
<keyword evidence="4" id="KW-1185">Reference proteome</keyword>
<dbReference type="Pfam" id="PF02585">
    <property type="entry name" value="PIG-L"/>
    <property type="match status" value="1"/>
</dbReference>
<dbReference type="GO" id="GO:0000225">
    <property type="term" value="F:N-acetylglucosaminylphosphatidylinositol deacetylase activity"/>
    <property type="evidence" value="ECO:0007669"/>
    <property type="project" value="UniProtKB-EC"/>
</dbReference>
<dbReference type="GO" id="GO:0006506">
    <property type="term" value="P:GPI anchor biosynthetic process"/>
    <property type="evidence" value="ECO:0007669"/>
    <property type="project" value="UniProtKB-UniPathway"/>
</dbReference>
<protein>
    <recommendedName>
        <fullName evidence="2">N-acetylglucosaminylphosphatidylinositol deacetylase</fullName>
        <ecNumber evidence="2">3.5.1.89</ecNumber>
    </recommendedName>
</protein>
<evidence type="ECO:0000256" key="1">
    <source>
        <dbReference type="ARBA" id="ARBA00006066"/>
    </source>
</evidence>
<dbReference type="Gene3D" id="3.40.50.10320">
    <property type="entry name" value="LmbE-like"/>
    <property type="match status" value="1"/>
</dbReference>
<sequence>MILRLPLLVLKVILTSFVVWIVLSTTIPQAFVRFTEPQVQTNHYQKSTYPYNSITSPTPLPIQNSSVYFVIGHPDDEVMFFSPSLIEITKEKNGNEVHLVCFSNGDSLHESMGRIRGKELVNSARILGVDESRVTVLSSYKDGMNETWDSDKIKKSLSSIITKGTKPAVLVTFDENGVSNHPNHISLYYGTLNYFQSTGDKSSKLFILKSLNFWEKYSFTFLTNIELFVDHLSKLVVGNILNLDINISFFSKNSSSKSIRFYSDLNMLSVSYAAMSYGHFSQMVWFRYGWLILSRYLTFNHLIEVTR</sequence>
<name>A0A1E4SDC0_9ASCO</name>
<comment type="similarity">
    <text evidence="1">Belongs to the PIGL family.</text>
</comment>
<evidence type="ECO:0000313" key="4">
    <source>
        <dbReference type="Proteomes" id="UP000094285"/>
    </source>
</evidence>
<accession>A0A1E4SDC0</accession>
<dbReference type="GO" id="GO:0005783">
    <property type="term" value="C:endoplasmic reticulum"/>
    <property type="evidence" value="ECO:0007669"/>
    <property type="project" value="TreeGrafter"/>
</dbReference>
<dbReference type="InterPro" id="IPR024078">
    <property type="entry name" value="LmbE-like_dom_sf"/>
</dbReference>